<feature type="chain" id="PRO_5039323918" evidence="1">
    <location>
        <begin position="21"/>
        <end position="186"/>
    </location>
</feature>
<dbReference type="RefSeq" id="XP_052122787.1">
    <property type="nucleotide sequence ID" value="XM_052266827.1"/>
</dbReference>
<protein>
    <submittedName>
        <fullName evidence="3">Uncharacterized protein LOC113218441 isoform X2</fullName>
    </submittedName>
</protein>
<gene>
    <name evidence="3" type="primary">LOC113218441</name>
</gene>
<reference evidence="3" key="1">
    <citation type="submission" date="2025-08" db="UniProtKB">
        <authorList>
            <consortium name="RefSeq"/>
        </authorList>
    </citation>
    <scope>IDENTIFICATION</scope>
    <source>
        <tissue evidence="3">Whole organism</tissue>
    </source>
</reference>
<keyword evidence="2" id="KW-1185">Reference proteome</keyword>
<sequence length="186" mass="20763">MELGLGPCLLILPLLGTALAQVSISAAAGTGKGQQSAAWSWQLPDQKSIGICLHIYLERDFPAIERIVYPGTSPKSVGERSGRVLGSGVVLNDGPVLEDNCKQLHRLVRCFSRTLPRMQYYEDFNEFRRLVEAMDAVLRQLCGAVDLMRHRFPCYRSWNASKKCVWDRLVLTVIDYIPTFGTSSSD</sequence>
<dbReference type="AlphaFoldDB" id="A0A9C6U494"/>
<evidence type="ECO:0000313" key="2">
    <source>
        <dbReference type="Proteomes" id="UP000504606"/>
    </source>
</evidence>
<evidence type="ECO:0000256" key="1">
    <source>
        <dbReference type="SAM" id="SignalP"/>
    </source>
</evidence>
<proteinExistence type="predicted"/>
<dbReference type="Proteomes" id="UP000504606">
    <property type="component" value="Unplaced"/>
</dbReference>
<name>A0A9C6U494_FRAOC</name>
<accession>A0A9C6U494</accession>
<keyword evidence="1" id="KW-0732">Signal</keyword>
<organism evidence="2 3">
    <name type="scientific">Frankliniella occidentalis</name>
    <name type="common">Western flower thrips</name>
    <name type="synonym">Euthrips occidentalis</name>
    <dbReference type="NCBI Taxonomy" id="133901"/>
    <lineage>
        <taxon>Eukaryota</taxon>
        <taxon>Metazoa</taxon>
        <taxon>Ecdysozoa</taxon>
        <taxon>Arthropoda</taxon>
        <taxon>Hexapoda</taxon>
        <taxon>Insecta</taxon>
        <taxon>Pterygota</taxon>
        <taxon>Neoptera</taxon>
        <taxon>Paraneoptera</taxon>
        <taxon>Thysanoptera</taxon>
        <taxon>Terebrantia</taxon>
        <taxon>Thripoidea</taxon>
        <taxon>Thripidae</taxon>
        <taxon>Frankliniella</taxon>
    </lineage>
</organism>
<dbReference type="GeneID" id="113218441"/>
<evidence type="ECO:0000313" key="3">
    <source>
        <dbReference type="RefSeq" id="XP_052122787.1"/>
    </source>
</evidence>
<feature type="signal peptide" evidence="1">
    <location>
        <begin position="1"/>
        <end position="20"/>
    </location>
</feature>